<comment type="function">
    <text evidence="1">May be involved in transcriptional regulation.</text>
</comment>
<dbReference type="SUPFAM" id="SSF57667">
    <property type="entry name" value="beta-beta-alpha zinc fingers"/>
    <property type="match status" value="1"/>
</dbReference>
<dbReference type="GO" id="GO:0003677">
    <property type="term" value="F:DNA binding"/>
    <property type="evidence" value="ECO:0007669"/>
    <property type="project" value="UniProtKB-KW"/>
</dbReference>
<dbReference type="AlphaFoldDB" id="A8NKJ9"/>
<comment type="subcellular location">
    <subcellularLocation>
        <location evidence="2">Nucleus</location>
    </subcellularLocation>
</comment>
<dbReference type="OMA" id="MCEVEVQ"/>
<dbReference type="Pfam" id="PF02200">
    <property type="entry name" value="STE"/>
    <property type="match status" value="1"/>
</dbReference>
<evidence type="ECO:0000256" key="13">
    <source>
        <dbReference type="SAM" id="MobiDB-lite"/>
    </source>
</evidence>
<feature type="compositionally biased region" description="Polar residues" evidence="13">
    <location>
        <begin position="461"/>
        <end position="489"/>
    </location>
</feature>
<comment type="caution">
    <text evidence="15">The sequence shown here is derived from an EMBL/GenBank/DDBJ whole genome shotgun (WGS) entry which is preliminary data.</text>
</comment>
<evidence type="ECO:0000256" key="1">
    <source>
        <dbReference type="ARBA" id="ARBA00003767"/>
    </source>
</evidence>
<keyword evidence="6" id="KW-0862">Zinc</keyword>
<dbReference type="SMART" id="SM00355">
    <property type="entry name" value="ZnF_C2H2"/>
    <property type="match status" value="2"/>
</dbReference>
<dbReference type="InterPro" id="IPR036236">
    <property type="entry name" value="Znf_C2H2_sf"/>
</dbReference>
<evidence type="ECO:0000256" key="6">
    <source>
        <dbReference type="ARBA" id="ARBA00022833"/>
    </source>
</evidence>
<feature type="region of interest" description="Disordered" evidence="13">
    <location>
        <begin position="694"/>
        <end position="766"/>
    </location>
</feature>
<dbReference type="eggNOG" id="KOG1721">
    <property type="taxonomic scope" value="Eukaryota"/>
</dbReference>
<dbReference type="GO" id="GO:0008270">
    <property type="term" value="F:zinc ion binding"/>
    <property type="evidence" value="ECO:0007669"/>
    <property type="project" value="UniProtKB-KW"/>
</dbReference>
<feature type="compositionally biased region" description="Basic residues" evidence="13">
    <location>
        <begin position="347"/>
        <end position="358"/>
    </location>
</feature>
<keyword evidence="10" id="KW-0539">Nucleus</keyword>
<dbReference type="Proteomes" id="UP000001861">
    <property type="component" value="Unassembled WGS sequence"/>
</dbReference>
<dbReference type="InterPro" id="IPR052127">
    <property type="entry name" value="STE12_transcription_factor"/>
</dbReference>
<evidence type="ECO:0000256" key="7">
    <source>
        <dbReference type="ARBA" id="ARBA00023015"/>
    </source>
</evidence>
<keyword evidence="4" id="KW-0677">Repeat</keyword>
<dbReference type="InterPro" id="IPR003120">
    <property type="entry name" value="Ste12"/>
</dbReference>
<evidence type="ECO:0000256" key="11">
    <source>
        <dbReference type="ARBA" id="ARBA00024345"/>
    </source>
</evidence>
<feature type="compositionally biased region" description="Acidic residues" evidence="13">
    <location>
        <begin position="302"/>
        <end position="320"/>
    </location>
</feature>
<dbReference type="PANTHER" id="PTHR47427:SF1">
    <property type="entry name" value="PROTEIN STE12"/>
    <property type="match status" value="1"/>
</dbReference>
<feature type="compositionally biased region" description="Polar residues" evidence="13">
    <location>
        <begin position="700"/>
        <end position="717"/>
    </location>
</feature>
<dbReference type="VEuPathDB" id="FungiDB:CC1G_02207"/>
<feature type="domain" description="C2H2-type" evidence="14">
    <location>
        <begin position="532"/>
        <end position="559"/>
    </location>
</feature>
<feature type="compositionally biased region" description="Low complexity" evidence="13">
    <location>
        <begin position="741"/>
        <end position="754"/>
    </location>
</feature>
<keyword evidence="8" id="KW-0238">DNA-binding</keyword>
<feature type="region of interest" description="Disordered" evidence="13">
    <location>
        <begin position="784"/>
        <end position="842"/>
    </location>
</feature>
<name>A8NKJ9_COPC7</name>
<dbReference type="PROSITE" id="PS00028">
    <property type="entry name" value="ZINC_FINGER_C2H2_1"/>
    <property type="match status" value="2"/>
</dbReference>
<evidence type="ECO:0000256" key="8">
    <source>
        <dbReference type="ARBA" id="ARBA00023125"/>
    </source>
</evidence>
<dbReference type="PANTHER" id="PTHR47427">
    <property type="entry name" value="PROTEIN STE12"/>
    <property type="match status" value="1"/>
</dbReference>
<keyword evidence="5 12" id="KW-0863">Zinc-finger</keyword>
<keyword evidence="3" id="KW-0479">Metal-binding</keyword>
<evidence type="ECO:0000256" key="10">
    <source>
        <dbReference type="ARBA" id="ARBA00023242"/>
    </source>
</evidence>
<evidence type="ECO:0000256" key="3">
    <source>
        <dbReference type="ARBA" id="ARBA00022723"/>
    </source>
</evidence>
<evidence type="ECO:0000313" key="16">
    <source>
        <dbReference type="Proteomes" id="UP000001861"/>
    </source>
</evidence>
<evidence type="ECO:0000313" key="15">
    <source>
        <dbReference type="EMBL" id="EAU87448.2"/>
    </source>
</evidence>
<keyword evidence="7" id="KW-0805">Transcription regulation</keyword>
<keyword evidence="9" id="KW-0804">Transcription</keyword>
<dbReference type="GO" id="GO:1990527">
    <property type="term" value="C:Tec1p-Ste12p-Dig1p complex"/>
    <property type="evidence" value="ECO:0007669"/>
    <property type="project" value="TreeGrafter"/>
</dbReference>
<keyword evidence="16" id="KW-1185">Reference proteome</keyword>
<proteinExistence type="inferred from homology"/>
<dbReference type="FunFam" id="3.30.160.60:FF:000097">
    <property type="entry name" value="Zinc finger protein"/>
    <property type="match status" value="1"/>
</dbReference>
<dbReference type="GO" id="GO:0005634">
    <property type="term" value="C:nucleus"/>
    <property type="evidence" value="ECO:0007669"/>
    <property type="project" value="UniProtKB-SubCell"/>
</dbReference>
<accession>A8NKJ9</accession>
<evidence type="ECO:0000256" key="2">
    <source>
        <dbReference type="ARBA" id="ARBA00004123"/>
    </source>
</evidence>
<dbReference type="PROSITE" id="PS50157">
    <property type="entry name" value="ZINC_FINGER_C2H2_2"/>
    <property type="match status" value="2"/>
</dbReference>
<dbReference type="HOGENOM" id="CLU_004873_0_0_1"/>
<gene>
    <name evidence="15" type="ORF">CC1G_02207</name>
</gene>
<evidence type="ECO:0000259" key="14">
    <source>
        <dbReference type="PROSITE" id="PS50157"/>
    </source>
</evidence>
<evidence type="ECO:0000256" key="4">
    <source>
        <dbReference type="ARBA" id="ARBA00022737"/>
    </source>
</evidence>
<evidence type="ECO:0000256" key="9">
    <source>
        <dbReference type="ARBA" id="ARBA00023163"/>
    </source>
</evidence>
<feature type="compositionally biased region" description="Low complexity" evidence="13">
    <location>
        <begin position="826"/>
        <end position="842"/>
    </location>
</feature>
<protein>
    <submittedName>
        <fullName evidence="15">STE-12 alpha</fullName>
    </submittedName>
</protein>
<feature type="domain" description="C2H2-type" evidence="14">
    <location>
        <begin position="502"/>
        <end position="531"/>
    </location>
</feature>
<sequence length="981" mass="105942">MESAGLSSAPSLSSASSVGSNFVEAQQQHLQDQRQAALDSGSDYIAGTPGLSKGLSRPLTQLEKDRLEYLDRLKYFLATAPSRWHSTDAEQGGPLAGGSTPFAPNVNVYPGMGVDGSFSAQATPNTPSHPQLNRFMLPSQEFVTCVLWNGLYHITGTDIVRALVFRFEAFGRPVRNMKKFEEGVFSDLRNLKPGVDACLEEPKSPFLDLLFKYQCIRTQKKQKVFYWLFLDALDRDLKREKMGQEPTTVVTGEPAASFTYDPKRPLYEQFSKMLGAVDGESEFDRNVRLAVKDSRRTGDSATDGDESSMDDESDMPSDADDERRPRTASDALGKQIFGQIQLLGSRTYKHRKRTAKRGSRQESEGLGDEPRGRGDIPGTSGGRYGSTSASRERSRAGISMPHFGSMRDEFGPGSVDEMQQSEPSLSAADFFLKQAKGELLPADGIARKPRVHQPVGATQDPAAQSTGNAPNSQPRSDPSQPAPVSSTAMYEQHGPDGKIKAFVCPLFSCGRLFKRMEHLKRHLRTHTMERPFACTKCNKKFSRSDNLNQHLRTHDRTGSGPAANLDGGDESTAHRGGGDSYMEDDSEQEAERMNRVTEYASGEESEEDALARFNSLDGSLYGGSMDLNNMDPSAFAMVGGYSASGFPMRELEARDVQEVQGDEEGLLVLSPSAYNDQSQNNFYPASSTLFGTNGGFGDPQWSTRAQPSTGYSSFGNPTPNPLQMRGNRNSMGSLPSGYPPSGQGHSAHSSISSIHGDELAPSLSAPVHKPTFDLPAMYQAGMILDDTSSSGGPIRRHRSMTPSLRNGEPIRRPPTASSGEFNPAIPGSTPSSVGSSSSVSSHRGYHPYAGYSSSRGGSAHSSPAAHNIPLGGAGDYTGMRSRASSFVGAPPLPMMGSDVSMAPPDNSFGEAMYRTESPAFMAQTESPAPYNIDLPGQYGGGGAYYATQQPAGHSATMPTQYPNQQQASFADGYYPPHVNTL</sequence>
<feature type="region of interest" description="Disordered" evidence="13">
    <location>
        <begin position="1"/>
        <end position="20"/>
    </location>
</feature>
<dbReference type="OrthoDB" id="1095242at2759"/>
<dbReference type="InterPro" id="IPR013087">
    <property type="entry name" value="Znf_C2H2_type"/>
</dbReference>
<dbReference type="InParanoid" id="A8NKJ9"/>
<dbReference type="EMBL" id="AACS02000010">
    <property type="protein sequence ID" value="EAU87448.2"/>
    <property type="molecule type" value="Genomic_DNA"/>
</dbReference>
<dbReference type="GO" id="GO:0003700">
    <property type="term" value="F:DNA-binding transcription factor activity"/>
    <property type="evidence" value="ECO:0007669"/>
    <property type="project" value="InterPro"/>
</dbReference>
<dbReference type="STRING" id="240176.A8NKJ9"/>
<dbReference type="GeneID" id="6010986"/>
<reference evidence="15 16" key="1">
    <citation type="journal article" date="2010" name="Proc. Natl. Acad. Sci. U.S.A.">
        <title>Insights into evolution of multicellular fungi from the assembled chromosomes of the mushroom Coprinopsis cinerea (Coprinus cinereus).</title>
        <authorList>
            <person name="Stajich J.E."/>
            <person name="Wilke S.K."/>
            <person name="Ahren D."/>
            <person name="Au C.H."/>
            <person name="Birren B.W."/>
            <person name="Borodovsky M."/>
            <person name="Burns C."/>
            <person name="Canback B."/>
            <person name="Casselton L.A."/>
            <person name="Cheng C.K."/>
            <person name="Deng J."/>
            <person name="Dietrich F.S."/>
            <person name="Fargo D.C."/>
            <person name="Farman M.L."/>
            <person name="Gathman A.C."/>
            <person name="Goldberg J."/>
            <person name="Guigo R."/>
            <person name="Hoegger P.J."/>
            <person name="Hooker J.B."/>
            <person name="Huggins A."/>
            <person name="James T.Y."/>
            <person name="Kamada T."/>
            <person name="Kilaru S."/>
            <person name="Kodira C."/>
            <person name="Kues U."/>
            <person name="Kupfer D."/>
            <person name="Kwan H.S."/>
            <person name="Lomsadze A."/>
            <person name="Li W."/>
            <person name="Lilly W.W."/>
            <person name="Ma L.J."/>
            <person name="Mackey A.J."/>
            <person name="Manning G."/>
            <person name="Martin F."/>
            <person name="Muraguchi H."/>
            <person name="Natvig D.O."/>
            <person name="Palmerini H."/>
            <person name="Ramesh M.A."/>
            <person name="Rehmeyer C.J."/>
            <person name="Roe B.A."/>
            <person name="Shenoy N."/>
            <person name="Stanke M."/>
            <person name="Ter-Hovhannisyan V."/>
            <person name="Tunlid A."/>
            <person name="Velagapudi R."/>
            <person name="Vision T.J."/>
            <person name="Zeng Q."/>
            <person name="Zolan M.E."/>
            <person name="Pukkila P.J."/>
        </authorList>
    </citation>
    <scope>NUCLEOTIDE SEQUENCE [LARGE SCALE GENOMIC DNA]</scope>
    <source>
        <strain evidence="16">Okayama-7 / 130 / ATCC MYA-4618 / FGSC 9003</strain>
    </source>
</reference>
<comment type="similarity">
    <text evidence="11">Belongs to the STE12 transcription factor family.</text>
</comment>
<dbReference type="GO" id="GO:1990526">
    <property type="term" value="C:Ste12p-Dig1p-Dig2p complex"/>
    <property type="evidence" value="ECO:0007669"/>
    <property type="project" value="TreeGrafter"/>
</dbReference>
<feature type="region of interest" description="Disordered" evidence="13">
    <location>
        <begin position="453"/>
        <end position="492"/>
    </location>
</feature>
<feature type="region of interest" description="Disordered" evidence="13">
    <location>
        <begin position="294"/>
        <end position="422"/>
    </location>
</feature>
<evidence type="ECO:0000256" key="12">
    <source>
        <dbReference type="PROSITE-ProRule" id="PRU00042"/>
    </source>
</evidence>
<feature type="compositionally biased region" description="Basic and acidic residues" evidence="13">
    <location>
        <begin position="359"/>
        <end position="374"/>
    </location>
</feature>
<evidence type="ECO:0000256" key="5">
    <source>
        <dbReference type="ARBA" id="ARBA00022771"/>
    </source>
</evidence>
<organism evidence="15 16">
    <name type="scientific">Coprinopsis cinerea (strain Okayama-7 / 130 / ATCC MYA-4618 / FGSC 9003)</name>
    <name type="common">Inky cap fungus</name>
    <name type="synonym">Hormographiella aspergillata</name>
    <dbReference type="NCBI Taxonomy" id="240176"/>
    <lineage>
        <taxon>Eukaryota</taxon>
        <taxon>Fungi</taxon>
        <taxon>Dikarya</taxon>
        <taxon>Basidiomycota</taxon>
        <taxon>Agaricomycotina</taxon>
        <taxon>Agaricomycetes</taxon>
        <taxon>Agaricomycetidae</taxon>
        <taxon>Agaricales</taxon>
        <taxon>Agaricineae</taxon>
        <taxon>Psathyrellaceae</taxon>
        <taxon>Coprinopsis</taxon>
    </lineage>
</organism>
<dbReference type="SMART" id="SM00424">
    <property type="entry name" value="STE"/>
    <property type="match status" value="1"/>
</dbReference>
<dbReference type="Gene3D" id="3.30.160.60">
    <property type="entry name" value="Classic Zinc Finger"/>
    <property type="match status" value="2"/>
</dbReference>
<dbReference type="Pfam" id="PF00096">
    <property type="entry name" value="zf-C2H2"/>
    <property type="match status" value="2"/>
</dbReference>
<dbReference type="RefSeq" id="XP_001834471.2">
    <property type="nucleotide sequence ID" value="XM_001834419.2"/>
</dbReference>
<dbReference type="KEGG" id="cci:CC1G_02207"/>
<feature type="region of interest" description="Disordered" evidence="13">
    <location>
        <begin position="545"/>
        <end position="607"/>
    </location>
</feature>